<reference evidence="2" key="1">
    <citation type="submission" date="2022-09" db="EMBL/GenBank/DDBJ databases">
        <title>Fusarium specimens isolated from Avocado Roots.</title>
        <authorList>
            <person name="Stajich J."/>
            <person name="Roper C."/>
            <person name="Heimlech-Rivalta G."/>
        </authorList>
    </citation>
    <scope>NUCLEOTIDE SEQUENCE</scope>
    <source>
        <strain evidence="2">CF00095</strain>
    </source>
</reference>
<name>A0ABQ8R7T8_FUSEQ</name>
<feature type="region of interest" description="Disordered" evidence="1">
    <location>
        <begin position="234"/>
        <end position="266"/>
    </location>
</feature>
<dbReference type="EMBL" id="JAOQBH010000011">
    <property type="protein sequence ID" value="KAJ4129015.1"/>
    <property type="molecule type" value="Genomic_DNA"/>
</dbReference>
<evidence type="ECO:0000256" key="1">
    <source>
        <dbReference type="SAM" id="MobiDB-lite"/>
    </source>
</evidence>
<organism evidence="2 3">
    <name type="scientific">Fusarium equiseti</name>
    <name type="common">Fusarium scirpi</name>
    <dbReference type="NCBI Taxonomy" id="61235"/>
    <lineage>
        <taxon>Eukaryota</taxon>
        <taxon>Fungi</taxon>
        <taxon>Dikarya</taxon>
        <taxon>Ascomycota</taxon>
        <taxon>Pezizomycotina</taxon>
        <taxon>Sordariomycetes</taxon>
        <taxon>Hypocreomycetidae</taxon>
        <taxon>Hypocreales</taxon>
        <taxon>Nectriaceae</taxon>
        <taxon>Fusarium</taxon>
        <taxon>Fusarium incarnatum-equiseti species complex</taxon>
    </lineage>
</organism>
<evidence type="ECO:0000313" key="2">
    <source>
        <dbReference type="EMBL" id="KAJ4129015.1"/>
    </source>
</evidence>
<proteinExistence type="predicted"/>
<dbReference type="SUPFAM" id="SSF54695">
    <property type="entry name" value="POZ domain"/>
    <property type="match status" value="1"/>
</dbReference>
<evidence type="ECO:0008006" key="4">
    <source>
        <dbReference type="Google" id="ProtNLM"/>
    </source>
</evidence>
<dbReference type="InterPro" id="IPR011333">
    <property type="entry name" value="SKP1/BTB/POZ_sf"/>
</dbReference>
<keyword evidence="3" id="KW-1185">Reference proteome</keyword>
<comment type="caution">
    <text evidence="2">The sequence shown here is derived from an EMBL/GenBank/DDBJ whole genome shotgun (WGS) entry which is preliminary data.</text>
</comment>
<dbReference type="Gene3D" id="3.30.710.10">
    <property type="entry name" value="Potassium Channel Kv1.1, Chain A"/>
    <property type="match status" value="1"/>
</dbReference>
<accession>A0ABQ8R7T8</accession>
<dbReference type="Proteomes" id="UP001152024">
    <property type="component" value="Unassembled WGS sequence"/>
</dbReference>
<gene>
    <name evidence="2" type="ORF">NW768_007544</name>
</gene>
<evidence type="ECO:0000313" key="3">
    <source>
        <dbReference type="Proteomes" id="UP001152024"/>
    </source>
</evidence>
<protein>
    <recommendedName>
        <fullName evidence="4">BTB domain-containing protein</fullName>
    </recommendedName>
</protein>
<sequence>MENTTDKEQNRDVDIAPDGDLILVVGPEQTKLRVSSALLMAASKPFSVMLGKNWKEGHDMRSRDEPYHLSMPEDDAAALRVICCIIHYQNDKIPQTFPAIEVLEVAIAADKYDMVNAMKFASDTWLRVPGKDTEILITLAAAAYLLENAQAFRNITKALVINCLGPYTALENHEVQAVLPWRLLYMLEEKRGMARLHLANILIAGGGANVFAGKRVPLAEEHFPLYSQNLTCDGERDARSSSSGPKDPMPYVPVSYGPTIQTATDL</sequence>